<comment type="similarity">
    <text evidence="3 11">Belongs to the FAD-dependent oxidoreductase 2 family. NadB subfamily.</text>
</comment>
<dbReference type="Pfam" id="PF00890">
    <property type="entry name" value="FAD_binding_2"/>
    <property type="match status" value="1"/>
</dbReference>
<dbReference type="EC" id="1.4.3.16" evidence="4 10"/>
<evidence type="ECO:0000259" key="13">
    <source>
        <dbReference type="Pfam" id="PF00890"/>
    </source>
</evidence>
<keyword evidence="8 11" id="KW-0560">Oxidoreductase</keyword>
<dbReference type="Pfam" id="PF02910">
    <property type="entry name" value="Succ_DH_flav_C"/>
    <property type="match status" value="1"/>
</dbReference>
<dbReference type="EMBL" id="BAAAEX010000003">
    <property type="protein sequence ID" value="GAA0772928.1"/>
    <property type="molecule type" value="Genomic_DNA"/>
</dbReference>
<evidence type="ECO:0000256" key="1">
    <source>
        <dbReference type="ARBA" id="ARBA00001974"/>
    </source>
</evidence>
<dbReference type="Gene3D" id="3.90.700.10">
    <property type="entry name" value="Succinate dehydrogenase/fumarate reductase flavoprotein, catalytic domain"/>
    <property type="match status" value="1"/>
</dbReference>
<sequence length="587" mass="64138">MLQTVPADCPVQRHAGREVAQSDIEWFPRPGETGDATIQTRSVMNHQYDVLIIGSGLAGLTVALHLAADKKVAVLSKKALLDGSSNWAQGGIAAVLDSQDSHDEHIADTLVAGAGLCDSDATRHIVEQGRSAIDWLIELGVPFTPDQGAELGFHLTREGGHSQRRIIHAADATGHLVQQTLEQQVRAHHNITLLEYHSGVELITSRILAGQGTPAASQPARCLGAYVYDEHADRVHTILAARVVLATGGAGKVYLHTSNPDTSTGDGIAMAWRAGCRVANMEFMQFHPTCMFHPQAKSFLISEAVRGEGGVLRLPASAGAQAGERFMQWHDERLELAPRDVVARAIDFEIKKRGLTHVDLDISHRPAEFVREHFPTIHARCLEFGIDMTREPIPVVPAMHFTCGGVVVDMNGRTDIPGLYAVGETAYTGLHGANRLASNSLLECLVIGRNAAHDIDALPPADPLPGQVPGWDDSRARDSSEAVLVTHAWDEVRRLMSNYVGIVRTQKRLGRAHQRISLLEQEIEAYYQEHRVTSDLLECRNLIQVAALVVAAALSRKESRGLHYCQDFPWTLPRALPTVMTPEEGFR</sequence>
<dbReference type="SUPFAM" id="SSF46977">
    <property type="entry name" value="Succinate dehydrogenase/fumarate reductase flavoprotein C-terminal domain"/>
    <property type="match status" value="1"/>
</dbReference>
<evidence type="ECO:0000256" key="9">
    <source>
        <dbReference type="ARBA" id="ARBA00048305"/>
    </source>
</evidence>
<evidence type="ECO:0000256" key="2">
    <source>
        <dbReference type="ARBA" id="ARBA00004950"/>
    </source>
</evidence>
<comment type="pathway">
    <text evidence="2 11">Cofactor biosynthesis; NAD(+) biosynthesis; iminoaspartate from L-aspartate (oxidase route): step 1/1.</text>
</comment>
<evidence type="ECO:0000259" key="14">
    <source>
        <dbReference type="Pfam" id="PF02910"/>
    </source>
</evidence>
<proteinExistence type="inferred from homology"/>
<dbReference type="Gene3D" id="1.20.58.100">
    <property type="entry name" value="Fumarate reductase/succinate dehydrogenase flavoprotein-like, C-terminal domain"/>
    <property type="match status" value="1"/>
</dbReference>
<evidence type="ECO:0000256" key="8">
    <source>
        <dbReference type="ARBA" id="ARBA00023002"/>
    </source>
</evidence>
<evidence type="ECO:0000256" key="11">
    <source>
        <dbReference type="RuleBase" id="RU362049"/>
    </source>
</evidence>
<keyword evidence="5 11" id="KW-0285">Flavoprotein</keyword>
<evidence type="ECO:0000256" key="10">
    <source>
        <dbReference type="NCBIfam" id="TIGR00551"/>
    </source>
</evidence>
<keyword evidence="16" id="KW-1185">Reference proteome</keyword>
<dbReference type="SUPFAM" id="SSF51905">
    <property type="entry name" value="FAD/NAD(P)-binding domain"/>
    <property type="match status" value="1"/>
</dbReference>
<evidence type="ECO:0000256" key="3">
    <source>
        <dbReference type="ARBA" id="ARBA00008562"/>
    </source>
</evidence>
<comment type="cofactor">
    <cofactor evidence="1 11">
        <name>FAD</name>
        <dbReference type="ChEBI" id="CHEBI:57692"/>
    </cofactor>
</comment>
<accession>A0ABN1KPM9</accession>
<protein>
    <recommendedName>
        <fullName evidence="4 10">L-aspartate oxidase</fullName>
        <ecNumber evidence="4 10">1.4.3.16</ecNumber>
    </recommendedName>
</protein>
<feature type="domain" description="Fumarate reductase/succinate dehydrogenase flavoprotein-like C-terminal" evidence="14">
    <location>
        <begin position="491"/>
        <end position="569"/>
    </location>
</feature>
<feature type="domain" description="FAD-dependent oxidoreductase 2 FAD-binding" evidence="13">
    <location>
        <begin position="49"/>
        <end position="441"/>
    </location>
</feature>
<dbReference type="PANTHER" id="PTHR42716:SF2">
    <property type="entry name" value="L-ASPARTATE OXIDASE, CHLOROPLASTIC"/>
    <property type="match status" value="1"/>
</dbReference>
<keyword evidence="7 11" id="KW-0274">FAD</keyword>
<organism evidence="15 16">
    <name type="scientific">Castellaniella ginsengisoli</name>
    <dbReference type="NCBI Taxonomy" id="546114"/>
    <lineage>
        <taxon>Bacteria</taxon>
        <taxon>Pseudomonadati</taxon>
        <taxon>Pseudomonadota</taxon>
        <taxon>Betaproteobacteria</taxon>
        <taxon>Burkholderiales</taxon>
        <taxon>Alcaligenaceae</taxon>
        <taxon>Castellaniella</taxon>
    </lineage>
</organism>
<evidence type="ECO:0000313" key="15">
    <source>
        <dbReference type="EMBL" id="GAA0772928.1"/>
    </source>
</evidence>
<dbReference type="PIRSF" id="PIRSF000171">
    <property type="entry name" value="SDHA_APRA_LASPO"/>
    <property type="match status" value="1"/>
</dbReference>
<comment type="caution">
    <text evidence="15">The sequence shown here is derived from an EMBL/GenBank/DDBJ whole genome shotgun (WGS) entry which is preliminary data.</text>
</comment>
<dbReference type="InterPro" id="IPR037099">
    <property type="entry name" value="Fum_R/Succ_DH_flav-like_C_sf"/>
</dbReference>
<evidence type="ECO:0000313" key="16">
    <source>
        <dbReference type="Proteomes" id="UP001500573"/>
    </source>
</evidence>
<keyword evidence="12" id="KW-0175">Coiled coil</keyword>
<reference evidence="15 16" key="1">
    <citation type="journal article" date="2019" name="Int. J. Syst. Evol. Microbiol.">
        <title>The Global Catalogue of Microorganisms (GCM) 10K type strain sequencing project: providing services to taxonomists for standard genome sequencing and annotation.</title>
        <authorList>
            <consortium name="The Broad Institute Genomics Platform"/>
            <consortium name="The Broad Institute Genome Sequencing Center for Infectious Disease"/>
            <person name="Wu L."/>
            <person name="Ma J."/>
        </authorList>
    </citation>
    <scope>NUCLEOTIDE SEQUENCE [LARGE SCALE GENOMIC DNA]</scope>
    <source>
        <strain evidence="15 16">JCM 15515</strain>
    </source>
</reference>
<evidence type="ECO:0000256" key="6">
    <source>
        <dbReference type="ARBA" id="ARBA00022642"/>
    </source>
</evidence>
<dbReference type="SUPFAM" id="SSF56425">
    <property type="entry name" value="Succinate dehydrogenase/fumarate reductase flavoprotein, catalytic domain"/>
    <property type="match status" value="1"/>
</dbReference>
<evidence type="ECO:0000256" key="5">
    <source>
        <dbReference type="ARBA" id="ARBA00022630"/>
    </source>
</evidence>
<evidence type="ECO:0000256" key="7">
    <source>
        <dbReference type="ARBA" id="ARBA00022827"/>
    </source>
</evidence>
<dbReference type="NCBIfam" id="TIGR00551">
    <property type="entry name" value="nadB"/>
    <property type="match status" value="1"/>
</dbReference>
<dbReference type="InterPro" id="IPR003953">
    <property type="entry name" value="FAD-dep_OxRdtase_2_FAD-bd"/>
</dbReference>
<comment type="function">
    <text evidence="11">Catalyzes the oxidation of L-aspartate to iminoaspartate.</text>
</comment>
<dbReference type="Gene3D" id="3.50.50.60">
    <property type="entry name" value="FAD/NAD(P)-binding domain"/>
    <property type="match status" value="1"/>
</dbReference>
<name>A0ABN1KPM9_9BURK</name>
<dbReference type="Proteomes" id="UP001500573">
    <property type="component" value="Unassembled WGS sequence"/>
</dbReference>
<keyword evidence="6 11" id="KW-0662">Pyridine nucleotide biosynthesis</keyword>
<dbReference type="InterPro" id="IPR036188">
    <property type="entry name" value="FAD/NAD-bd_sf"/>
</dbReference>
<dbReference type="NCBIfam" id="NF006567">
    <property type="entry name" value="PRK09077.1"/>
    <property type="match status" value="1"/>
</dbReference>
<comment type="catalytic activity">
    <reaction evidence="9">
        <text>L-aspartate + O2 = iminosuccinate + H2O2</text>
        <dbReference type="Rhea" id="RHEA:25876"/>
        <dbReference type="ChEBI" id="CHEBI:15379"/>
        <dbReference type="ChEBI" id="CHEBI:16240"/>
        <dbReference type="ChEBI" id="CHEBI:29991"/>
        <dbReference type="ChEBI" id="CHEBI:77875"/>
        <dbReference type="EC" id="1.4.3.16"/>
    </reaction>
    <physiologicalReaction direction="left-to-right" evidence="9">
        <dbReference type="Rhea" id="RHEA:25877"/>
    </physiologicalReaction>
</comment>
<dbReference type="InterPro" id="IPR027477">
    <property type="entry name" value="Succ_DH/fumarate_Rdtase_cat_sf"/>
</dbReference>
<dbReference type="PANTHER" id="PTHR42716">
    <property type="entry name" value="L-ASPARTATE OXIDASE"/>
    <property type="match status" value="1"/>
</dbReference>
<dbReference type="InterPro" id="IPR005288">
    <property type="entry name" value="NadB"/>
</dbReference>
<evidence type="ECO:0000256" key="4">
    <source>
        <dbReference type="ARBA" id="ARBA00012173"/>
    </source>
</evidence>
<comment type="subcellular location">
    <subcellularLocation>
        <location evidence="11">Cytoplasm</location>
    </subcellularLocation>
</comment>
<feature type="coiled-coil region" evidence="12">
    <location>
        <begin position="502"/>
        <end position="529"/>
    </location>
</feature>
<dbReference type="PRINTS" id="PR00368">
    <property type="entry name" value="FADPNR"/>
</dbReference>
<dbReference type="InterPro" id="IPR015939">
    <property type="entry name" value="Fum_Rdtase/Succ_DH_flav-like_C"/>
</dbReference>
<gene>
    <name evidence="15" type="primary">nadB</name>
    <name evidence="15" type="ORF">GCM10009108_02380</name>
</gene>
<evidence type="ECO:0000256" key="12">
    <source>
        <dbReference type="SAM" id="Coils"/>
    </source>
</evidence>